<keyword evidence="1" id="KW-1133">Transmembrane helix</keyword>
<dbReference type="EMBL" id="JARJCM010000449">
    <property type="protein sequence ID" value="KAJ7016938.1"/>
    <property type="molecule type" value="Genomic_DNA"/>
</dbReference>
<feature type="transmembrane region" description="Helical" evidence="1">
    <location>
        <begin position="141"/>
        <end position="162"/>
    </location>
</feature>
<gene>
    <name evidence="2" type="ORF">C8F04DRAFT_1406406</name>
</gene>
<keyword evidence="1" id="KW-0812">Transmembrane</keyword>
<accession>A0AAD6RXY7</accession>
<feature type="transmembrane region" description="Helical" evidence="1">
    <location>
        <begin position="182"/>
        <end position="206"/>
    </location>
</feature>
<dbReference type="Proteomes" id="UP001218188">
    <property type="component" value="Unassembled WGS sequence"/>
</dbReference>
<reference evidence="2" key="1">
    <citation type="submission" date="2023-03" db="EMBL/GenBank/DDBJ databases">
        <title>Massive genome expansion in bonnet fungi (Mycena s.s.) driven by repeated elements and novel gene families across ecological guilds.</title>
        <authorList>
            <consortium name="Lawrence Berkeley National Laboratory"/>
            <person name="Harder C.B."/>
            <person name="Miyauchi S."/>
            <person name="Viragh M."/>
            <person name="Kuo A."/>
            <person name="Thoen E."/>
            <person name="Andreopoulos B."/>
            <person name="Lu D."/>
            <person name="Skrede I."/>
            <person name="Drula E."/>
            <person name="Henrissat B."/>
            <person name="Morin E."/>
            <person name="Kohler A."/>
            <person name="Barry K."/>
            <person name="LaButti K."/>
            <person name="Morin E."/>
            <person name="Salamov A."/>
            <person name="Lipzen A."/>
            <person name="Mereny Z."/>
            <person name="Hegedus B."/>
            <person name="Baldrian P."/>
            <person name="Stursova M."/>
            <person name="Weitz H."/>
            <person name="Taylor A."/>
            <person name="Grigoriev I.V."/>
            <person name="Nagy L.G."/>
            <person name="Martin F."/>
            <person name="Kauserud H."/>
        </authorList>
    </citation>
    <scope>NUCLEOTIDE SEQUENCE</scope>
    <source>
        <strain evidence="2">CBHHK200</strain>
    </source>
</reference>
<feature type="transmembrane region" description="Helical" evidence="1">
    <location>
        <begin position="20"/>
        <end position="41"/>
    </location>
</feature>
<name>A0AAD6RXY7_9AGAR</name>
<sequence>MAPAPSDPNQASNLTSGLTSILACIIPLLALIYVGSVLWTLDYANRRRNPLNKTISLASHHYAPIAYAFIVITSLVVIAIPSWILLQYNLHQNYPNGKTQMGMRLVLFTACWTSVTAATFTILFVHPTWSRHPITSVGTQSIWVLLTWALWLASATTLNAALPRLFNKETCQHLVYCGHIRAIFAFSVLEIGVFTIGMAAMLWFAWRCARDVWSPSANRGQSV</sequence>
<evidence type="ECO:0000313" key="2">
    <source>
        <dbReference type="EMBL" id="KAJ7016938.1"/>
    </source>
</evidence>
<comment type="caution">
    <text evidence="2">The sequence shown here is derived from an EMBL/GenBank/DDBJ whole genome shotgun (WGS) entry which is preliminary data.</text>
</comment>
<feature type="transmembrane region" description="Helical" evidence="1">
    <location>
        <begin position="105"/>
        <end position="129"/>
    </location>
</feature>
<protein>
    <submittedName>
        <fullName evidence="2">Uncharacterized protein</fullName>
    </submittedName>
</protein>
<keyword evidence="1" id="KW-0472">Membrane</keyword>
<organism evidence="2 3">
    <name type="scientific">Mycena alexandri</name>
    <dbReference type="NCBI Taxonomy" id="1745969"/>
    <lineage>
        <taxon>Eukaryota</taxon>
        <taxon>Fungi</taxon>
        <taxon>Dikarya</taxon>
        <taxon>Basidiomycota</taxon>
        <taxon>Agaricomycotina</taxon>
        <taxon>Agaricomycetes</taxon>
        <taxon>Agaricomycetidae</taxon>
        <taxon>Agaricales</taxon>
        <taxon>Marasmiineae</taxon>
        <taxon>Mycenaceae</taxon>
        <taxon>Mycena</taxon>
    </lineage>
</organism>
<evidence type="ECO:0000313" key="3">
    <source>
        <dbReference type="Proteomes" id="UP001218188"/>
    </source>
</evidence>
<evidence type="ECO:0000256" key="1">
    <source>
        <dbReference type="SAM" id="Phobius"/>
    </source>
</evidence>
<keyword evidence="3" id="KW-1185">Reference proteome</keyword>
<dbReference type="AlphaFoldDB" id="A0AAD6RXY7"/>
<feature type="transmembrane region" description="Helical" evidence="1">
    <location>
        <begin position="62"/>
        <end position="85"/>
    </location>
</feature>
<proteinExistence type="predicted"/>